<dbReference type="InterPro" id="IPR033467">
    <property type="entry name" value="Tesmin/TSO1-like_CXC"/>
</dbReference>
<dbReference type="PROSITE" id="PS52051">
    <property type="entry name" value="CXC_MSL2"/>
    <property type="match status" value="1"/>
</dbReference>
<organism evidence="9 10">
    <name type="scientific">Aedes albopictus</name>
    <name type="common">Asian tiger mosquito</name>
    <name type="synonym">Stegomyia albopicta</name>
    <dbReference type="NCBI Taxonomy" id="7160"/>
    <lineage>
        <taxon>Eukaryota</taxon>
        <taxon>Metazoa</taxon>
        <taxon>Ecdysozoa</taxon>
        <taxon>Arthropoda</taxon>
        <taxon>Hexapoda</taxon>
        <taxon>Insecta</taxon>
        <taxon>Pterygota</taxon>
        <taxon>Neoptera</taxon>
        <taxon>Endopterygota</taxon>
        <taxon>Diptera</taxon>
        <taxon>Nematocera</taxon>
        <taxon>Culicoidea</taxon>
        <taxon>Culicidae</taxon>
        <taxon>Culicinae</taxon>
        <taxon>Aedini</taxon>
        <taxon>Aedes</taxon>
        <taxon>Stegomyia</taxon>
    </lineage>
</organism>
<feature type="domain" description="RING-type" evidence="7">
    <location>
        <begin position="64"/>
        <end position="105"/>
    </location>
</feature>
<name>A0ABM1ZUS9_AEDAL</name>
<dbReference type="InterPro" id="IPR017907">
    <property type="entry name" value="Znf_RING_CS"/>
</dbReference>
<protein>
    <recommendedName>
        <fullName evidence="11">RING-type domain-containing protein</fullName>
    </recommendedName>
</protein>
<dbReference type="Pfam" id="PF16685">
    <property type="entry name" value="zf-RING_10"/>
    <property type="match status" value="1"/>
</dbReference>
<keyword evidence="1" id="KW-0479">Metal-binding</keyword>
<keyword evidence="5" id="KW-0158">Chromosome</keyword>
<feature type="region of interest" description="Disordered" evidence="6">
    <location>
        <begin position="224"/>
        <end position="310"/>
    </location>
</feature>
<keyword evidence="3" id="KW-0862">Zinc</keyword>
<dbReference type="InterPro" id="IPR001841">
    <property type="entry name" value="Znf_RING"/>
</dbReference>
<dbReference type="PANTHER" id="PTHR16048">
    <property type="entry name" value="MSL2-RELATED"/>
    <property type="match status" value="1"/>
</dbReference>
<proteinExistence type="inferred from homology"/>
<dbReference type="Pfam" id="PF16682">
    <property type="entry name" value="MSL2-CXC"/>
    <property type="match status" value="1"/>
</dbReference>
<accession>A0ABM1ZUS9</accession>
<evidence type="ECO:0000313" key="9">
    <source>
        <dbReference type="EnsemblMetazoa" id="AALFPA23_021840.P32345"/>
    </source>
</evidence>
<dbReference type="GeneID" id="109409477"/>
<comment type="similarity">
    <text evidence="5">Belongs to the MSL2 family.</text>
</comment>
<feature type="compositionally biased region" description="Low complexity" evidence="6">
    <location>
        <begin position="224"/>
        <end position="244"/>
    </location>
</feature>
<reference evidence="9" key="2">
    <citation type="submission" date="2025-05" db="UniProtKB">
        <authorList>
            <consortium name="EnsemblMetazoa"/>
        </authorList>
    </citation>
    <scope>IDENTIFICATION</scope>
    <source>
        <strain evidence="9">Foshan</strain>
    </source>
</reference>
<keyword evidence="2 4" id="KW-0863">Zinc-finger</keyword>
<evidence type="ECO:0000256" key="4">
    <source>
        <dbReference type="PROSITE-ProRule" id="PRU00175"/>
    </source>
</evidence>
<dbReference type="PROSITE" id="PS00518">
    <property type="entry name" value="ZF_RING_1"/>
    <property type="match status" value="1"/>
</dbReference>
<evidence type="ECO:0000259" key="8">
    <source>
        <dbReference type="PROSITE" id="PS52051"/>
    </source>
</evidence>
<feature type="domain" description="CXC MSL2-type" evidence="8">
    <location>
        <begin position="423"/>
        <end position="474"/>
    </location>
</feature>
<dbReference type="RefSeq" id="XP_062701126.1">
    <property type="nucleotide sequence ID" value="XM_062845142.1"/>
</dbReference>
<evidence type="ECO:0000313" key="10">
    <source>
        <dbReference type="Proteomes" id="UP000069940"/>
    </source>
</evidence>
<dbReference type="CDD" id="cd16522">
    <property type="entry name" value="RING-HC_MSL2"/>
    <property type="match status" value="1"/>
</dbReference>
<feature type="compositionally biased region" description="Polar residues" evidence="6">
    <location>
        <begin position="245"/>
        <end position="262"/>
    </location>
</feature>
<evidence type="ECO:0000256" key="3">
    <source>
        <dbReference type="ARBA" id="ARBA00022833"/>
    </source>
</evidence>
<dbReference type="EnsemblMetazoa" id="AALFPA23_021840.R32345">
    <property type="protein sequence ID" value="AALFPA23_021840.P32345"/>
    <property type="gene ID" value="AALFPA23_021840"/>
</dbReference>
<dbReference type="SMART" id="SM01114">
    <property type="entry name" value="CXC"/>
    <property type="match status" value="1"/>
</dbReference>
<dbReference type="SUPFAM" id="SSF57850">
    <property type="entry name" value="RING/U-box"/>
    <property type="match status" value="1"/>
</dbReference>
<sequence>MNPVSLYITTSRLVFQSGCGGAGAGPGGTDSGGTSNGSGGAGANSSAFADLNRLLPYLRKSLSCAVCCRLLMEPHTPAELNCQHHVCRGCVGERKKLKPSCAACKDYNRYVENTQLRMLLQCYKSICEYIKTKPFFAEIRKQATGSTALNGISVTMMGGGGGVGSASLANSQPISVPSNLFELIEEGAQFQDNYRCSSGLTKSAYSILPCIYPAPPVVTTTVPSVTPSSVGGQLPSQQLSVPSSGIGSQVQAKVHQTTSTPIGPTAGGPITILDKQQHHHPNPSRQPHQLHQQQPPQQQHKEIKFRSAPIKTVSNGSTMYSVLYAGNGNKITIKRKMDPPHIQRKATIHTLDKEGQIKLAKTLADNSAAMSGFKMPQTTTGGLTTVQGGHNVTVVNAGTAGATSSATINTGAAMSKQTAKQLLKRRGCRCGNATATPGKLTCCGQRCPCYVDSKSCVDCKCRGCRNPHRADGMKVRPHIPELQNLEINLHNPNEEEALTTATTTVLAPQQTVSSMGTNSVTSHISVLGPQSSLAASTSVSQPLPNHSLGQTISTGGKGLTQISHLPGGSTLKITPTSIANVLSSTNQLIAGPDGMDMVPSGGLLDSNGFSYITQASLDTGTGVGVGPGPTTTQYNVSNGGTIHGKMVGIYATHLGDVSNMIRTDTGLNSLLTHKPPDALLTQSSLNPLSMSTPSSLLGHALFNPSTTAAMSTSGVSNILSNSAVTGMHSSISHGLEQQLAGMGDGTGIDIGDQLDLGGTNLITIDGTLDDRLHHTDDVV</sequence>
<dbReference type="Gene3D" id="3.30.40.10">
    <property type="entry name" value="Zinc/RING finger domain, C3HC4 (zinc finger)"/>
    <property type="match status" value="1"/>
</dbReference>
<evidence type="ECO:0000256" key="6">
    <source>
        <dbReference type="SAM" id="MobiDB-lite"/>
    </source>
</evidence>
<evidence type="ECO:0000256" key="1">
    <source>
        <dbReference type="ARBA" id="ARBA00022723"/>
    </source>
</evidence>
<dbReference type="InterPro" id="IPR013083">
    <property type="entry name" value="Znf_RING/FYVE/PHD"/>
</dbReference>
<dbReference type="InterPro" id="IPR037922">
    <property type="entry name" value="MSL2"/>
</dbReference>
<dbReference type="InterPro" id="IPR032049">
    <property type="entry name" value="Msl2-CXC"/>
</dbReference>
<evidence type="ECO:0000256" key="5">
    <source>
        <dbReference type="PROSITE-ProRule" id="PRU01396"/>
    </source>
</evidence>
<evidence type="ECO:0000256" key="2">
    <source>
        <dbReference type="ARBA" id="ARBA00022771"/>
    </source>
</evidence>
<keyword evidence="10" id="KW-1185">Reference proteome</keyword>
<dbReference type="InterPro" id="IPR032043">
    <property type="entry name" value="Msl2_Znf-RING"/>
</dbReference>
<evidence type="ECO:0000259" key="7">
    <source>
        <dbReference type="PROSITE" id="PS50089"/>
    </source>
</evidence>
<feature type="compositionally biased region" description="Low complexity" evidence="6">
    <location>
        <begin position="286"/>
        <end position="298"/>
    </location>
</feature>
<evidence type="ECO:0008006" key="11">
    <source>
        <dbReference type="Google" id="ProtNLM"/>
    </source>
</evidence>
<reference evidence="10" key="1">
    <citation type="journal article" date="2015" name="Proc. Natl. Acad. Sci. U.S.A.">
        <title>Genome sequence of the Asian Tiger mosquito, Aedes albopictus, reveals insights into its biology, genetics, and evolution.</title>
        <authorList>
            <person name="Chen X.G."/>
            <person name="Jiang X."/>
            <person name="Gu J."/>
            <person name="Xu M."/>
            <person name="Wu Y."/>
            <person name="Deng Y."/>
            <person name="Zhang C."/>
            <person name="Bonizzoni M."/>
            <person name="Dermauw W."/>
            <person name="Vontas J."/>
            <person name="Armbruster P."/>
            <person name="Huang X."/>
            <person name="Yang Y."/>
            <person name="Zhang H."/>
            <person name="He W."/>
            <person name="Peng H."/>
            <person name="Liu Y."/>
            <person name="Wu K."/>
            <person name="Chen J."/>
            <person name="Lirakis M."/>
            <person name="Topalis P."/>
            <person name="Van Leeuwen T."/>
            <person name="Hall A.B."/>
            <person name="Jiang X."/>
            <person name="Thorpe C."/>
            <person name="Mueller R.L."/>
            <person name="Sun C."/>
            <person name="Waterhouse R.M."/>
            <person name="Yan G."/>
            <person name="Tu Z.J."/>
            <person name="Fang X."/>
            <person name="James A.A."/>
        </authorList>
    </citation>
    <scope>NUCLEOTIDE SEQUENCE [LARGE SCALE GENOMIC DNA]</scope>
    <source>
        <strain evidence="10">Foshan</strain>
    </source>
</reference>
<dbReference type="PANTHER" id="PTHR16048:SF3">
    <property type="entry name" value="E3 UBIQUITIN-PROTEIN LIGASE MSL2"/>
    <property type="match status" value="1"/>
</dbReference>
<dbReference type="PROSITE" id="PS50089">
    <property type="entry name" value="ZF_RING_2"/>
    <property type="match status" value="1"/>
</dbReference>
<dbReference type="CDD" id="cd13122">
    <property type="entry name" value="MSL2_CXC"/>
    <property type="match status" value="1"/>
</dbReference>
<keyword evidence="5" id="KW-0539">Nucleus</keyword>
<dbReference type="Proteomes" id="UP000069940">
    <property type="component" value="Unassembled WGS sequence"/>
</dbReference>